<keyword evidence="5 7" id="KW-0663">Pyridoxal phosphate</keyword>
<dbReference type="PIRSF" id="PIRSF000524">
    <property type="entry name" value="SPT"/>
    <property type="match status" value="1"/>
</dbReference>
<evidence type="ECO:0000313" key="12">
    <source>
        <dbReference type="Proteomes" id="UP000070560"/>
    </source>
</evidence>
<keyword evidence="12" id="KW-1185">Reference proteome</keyword>
<comment type="cofactor">
    <cofactor evidence="1 7 9">
        <name>pyridoxal 5'-phosphate</name>
        <dbReference type="ChEBI" id="CHEBI:597326"/>
    </cofactor>
</comment>
<dbReference type="InterPro" id="IPR000192">
    <property type="entry name" value="Aminotrans_V_dom"/>
</dbReference>
<feature type="binding site" evidence="6">
    <location>
        <position position="334"/>
    </location>
    <ligand>
        <name>substrate</name>
    </ligand>
</feature>
<evidence type="ECO:0000256" key="7">
    <source>
        <dbReference type="PIRSR" id="PIRSR000524-50"/>
    </source>
</evidence>
<comment type="similarity">
    <text evidence="2 8">Belongs to the class-V pyridoxal-phosphate-dependent aminotransferase family.</text>
</comment>
<feature type="modified residue" description="N6-(pyridoxal phosphate)lysine" evidence="7">
    <location>
        <position position="191"/>
    </location>
</feature>
<evidence type="ECO:0000256" key="5">
    <source>
        <dbReference type="ARBA" id="ARBA00022898"/>
    </source>
</evidence>
<dbReference type="Pfam" id="PF00266">
    <property type="entry name" value="Aminotran_5"/>
    <property type="match status" value="1"/>
</dbReference>
<dbReference type="PROSITE" id="PS00595">
    <property type="entry name" value="AA_TRANSFER_CLASS_5"/>
    <property type="match status" value="1"/>
</dbReference>
<dbReference type="InterPro" id="IPR015421">
    <property type="entry name" value="PyrdxlP-dep_Trfase_major"/>
</dbReference>
<dbReference type="KEGG" id="daw:HS1_001695"/>
<dbReference type="OrthoDB" id="9766472at2"/>
<dbReference type="Gene3D" id="3.40.640.10">
    <property type="entry name" value="Type I PLP-dependent aspartate aminotransferase-like (Major domain)"/>
    <property type="match status" value="1"/>
</dbReference>
<dbReference type="RefSeq" id="WP_066063924.1">
    <property type="nucleotide sequence ID" value="NZ_CP013015.1"/>
</dbReference>
<protein>
    <submittedName>
        <fullName evidence="11">Class V aminotransferase</fullName>
    </submittedName>
</protein>
<dbReference type="FunFam" id="3.40.640.10:FF:000027">
    <property type="entry name" value="Serine--pyruvate aminotransferase, mitochondrial"/>
    <property type="match status" value="1"/>
</dbReference>
<dbReference type="InterPro" id="IPR024169">
    <property type="entry name" value="SP_NH2Trfase/AEP_transaminase"/>
</dbReference>
<dbReference type="InterPro" id="IPR020578">
    <property type="entry name" value="Aminotrans_V_PyrdxlP_BS"/>
</dbReference>
<sequence>MFKYYLFTPGPTPVPPKTSLAMAAPIIHHRSPQFATVLAEVKENLKYVFQTQNDVLILASSGTGGMEGVVTNTLSPGDKALVVRAGKFGERWAEICKAYGVEVLNIDVEWGRCVKAEQIAHGLDKNPEIKAVFVQAHETSTGVKFPLKEIAEVVKKRETTILVVDAISALGAMEIKTDEWGLDVVVGGSQKALMLPPGLAFVCLNEKAWRFVEESRLPKYYFDFSKEKKSLEKNQTAYTPAVSLIIGLRENLRQIKQIGLENIVKYHQRLSDGVKMAVKAMGLSIFTKENPSEVLTAVEAPKGIDAQMIVKKLREEYGITIAGGQSQLKGRIFRISHMGYTDEHEMVMTIAALERVLIELGYELIPGTGVKAIQQILLQK</sequence>
<proteinExistence type="inferred from homology"/>
<evidence type="ECO:0000256" key="3">
    <source>
        <dbReference type="ARBA" id="ARBA00022576"/>
    </source>
</evidence>
<evidence type="ECO:0000256" key="8">
    <source>
        <dbReference type="RuleBase" id="RU004075"/>
    </source>
</evidence>
<keyword evidence="4 11" id="KW-0808">Transferase</keyword>
<evidence type="ECO:0000256" key="1">
    <source>
        <dbReference type="ARBA" id="ARBA00001933"/>
    </source>
</evidence>
<dbReference type="Gene3D" id="3.90.1150.10">
    <property type="entry name" value="Aspartate Aminotransferase, domain 1"/>
    <property type="match status" value="1"/>
</dbReference>
<evidence type="ECO:0000313" key="11">
    <source>
        <dbReference type="EMBL" id="AMM41489.1"/>
    </source>
</evidence>
<dbReference type="SUPFAM" id="SSF53383">
    <property type="entry name" value="PLP-dependent transferases"/>
    <property type="match status" value="1"/>
</dbReference>
<dbReference type="PANTHER" id="PTHR21152:SF40">
    <property type="entry name" value="ALANINE--GLYOXYLATE AMINOTRANSFERASE"/>
    <property type="match status" value="1"/>
</dbReference>
<dbReference type="EMBL" id="CP013015">
    <property type="protein sequence ID" value="AMM41489.1"/>
    <property type="molecule type" value="Genomic_DNA"/>
</dbReference>
<dbReference type="GO" id="GO:0019265">
    <property type="term" value="P:glycine biosynthetic process, by transamination of glyoxylate"/>
    <property type="evidence" value="ECO:0007669"/>
    <property type="project" value="TreeGrafter"/>
</dbReference>
<evidence type="ECO:0000259" key="10">
    <source>
        <dbReference type="Pfam" id="PF00266"/>
    </source>
</evidence>
<name>A0A7U4TH50_DESA2</name>
<dbReference type="FunFam" id="3.90.1150.10:FF:000031">
    <property type="entry name" value="Serine--glyoxylate aminotransferase"/>
    <property type="match status" value="1"/>
</dbReference>
<dbReference type="AlphaFoldDB" id="A0A7U4TH50"/>
<reference evidence="11 12" key="1">
    <citation type="submission" date="2015-10" db="EMBL/GenBank/DDBJ databases">
        <title>Candidatus Desulfofervidus auxilii, a hydrogenotrophic sulfate-reducing bacterium involved in the thermophilic anaerobic oxidation of methane.</title>
        <authorList>
            <person name="Krukenberg V."/>
            <person name="Richter M."/>
            <person name="Wegener G."/>
        </authorList>
    </citation>
    <scope>NUCLEOTIDE SEQUENCE [LARGE SCALE GENOMIC DNA]</scope>
    <source>
        <strain evidence="11 12">HS1</strain>
    </source>
</reference>
<accession>A0A7U4TH50</accession>
<evidence type="ECO:0000256" key="4">
    <source>
        <dbReference type="ARBA" id="ARBA00022679"/>
    </source>
</evidence>
<evidence type="ECO:0000256" key="2">
    <source>
        <dbReference type="ARBA" id="ARBA00009236"/>
    </source>
</evidence>
<keyword evidence="3 11" id="KW-0032">Aminotransferase</keyword>
<dbReference type="InterPro" id="IPR015424">
    <property type="entry name" value="PyrdxlP-dep_Trfase"/>
</dbReference>
<evidence type="ECO:0000256" key="9">
    <source>
        <dbReference type="RuleBase" id="RU004504"/>
    </source>
</evidence>
<dbReference type="InterPro" id="IPR015422">
    <property type="entry name" value="PyrdxlP-dep_Trfase_small"/>
</dbReference>
<feature type="domain" description="Aminotransferase class V" evidence="10">
    <location>
        <begin position="7"/>
        <end position="327"/>
    </location>
</feature>
<dbReference type="GO" id="GO:0004760">
    <property type="term" value="F:L-serine-pyruvate transaminase activity"/>
    <property type="evidence" value="ECO:0007669"/>
    <property type="project" value="TreeGrafter"/>
</dbReference>
<dbReference type="PANTHER" id="PTHR21152">
    <property type="entry name" value="AMINOTRANSFERASE CLASS V"/>
    <property type="match status" value="1"/>
</dbReference>
<dbReference type="GO" id="GO:0008453">
    <property type="term" value="F:alanine-glyoxylate transaminase activity"/>
    <property type="evidence" value="ECO:0007669"/>
    <property type="project" value="TreeGrafter"/>
</dbReference>
<evidence type="ECO:0000256" key="6">
    <source>
        <dbReference type="PIRSR" id="PIRSR000524-1"/>
    </source>
</evidence>
<gene>
    <name evidence="11" type="ORF">HS1_001695</name>
</gene>
<organism evidence="11 12">
    <name type="scientific">Desulfofervidus auxilii</name>
    <dbReference type="NCBI Taxonomy" id="1621989"/>
    <lineage>
        <taxon>Bacteria</taxon>
        <taxon>Pseudomonadati</taxon>
        <taxon>Thermodesulfobacteriota</taxon>
        <taxon>Candidatus Desulfofervidia</taxon>
        <taxon>Candidatus Desulfofervidales</taxon>
        <taxon>Candidatus Desulfofervidaceae</taxon>
        <taxon>Candidatus Desulfofervidus</taxon>
    </lineage>
</organism>
<dbReference type="Proteomes" id="UP000070560">
    <property type="component" value="Chromosome"/>
</dbReference>